<proteinExistence type="predicted"/>
<dbReference type="EMBL" id="OX465086">
    <property type="protein sequence ID" value="CAI9263231.1"/>
    <property type="molecule type" value="Genomic_DNA"/>
</dbReference>
<dbReference type="AlphaFoldDB" id="A0AA35UQS1"/>
<accession>A0AA35UQS1</accession>
<name>A0AA35UQS1_LACSI</name>
<evidence type="ECO:0000313" key="2">
    <source>
        <dbReference type="Proteomes" id="UP001177003"/>
    </source>
</evidence>
<evidence type="ECO:0000313" key="1">
    <source>
        <dbReference type="EMBL" id="CAI9263231.1"/>
    </source>
</evidence>
<gene>
    <name evidence="1" type="ORF">LSALG_LOCUS3929</name>
</gene>
<organism evidence="1 2">
    <name type="scientific">Lactuca saligna</name>
    <name type="common">Willowleaf lettuce</name>
    <dbReference type="NCBI Taxonomy" id="75948"/>
    <lineage>
        <taxon>Eukaryota</taxon>
        <taxon>Viridiplantae</taxon>
        <taxon>Streptophyta</taxon>
        <taxon>Embryophyta</taxon>
        <taxon>Tracheophyta</taxon>
        <taxon>Spermatophyta</taxon>
        <taxon>Magnoliopsida</taxon>
        <taxon>eudicotyledons</taxon>
        <taxon>Gunneridae</taxon>
        <taxon>Pentapetalae</taxon>
        <taxon>asterids</taxon>
        <taxon>campanulids</taxon>
        <taxon>Asterales</taxon>
        <taxon>Asteraceae</taxon>
        <taxon>Cichorioideae</taxon>
        <taxon>Cichorieae</taxon>
        <taxon>Lactucinae</taxon>
        <taxon>Lactuca</taxon>
    </lineage>
</organism>
<keyword evidence="2" id="KW-1185">Reference proteome</keyword>
<reference evidence="1" key="1">
    <citation type="submission" date="2023-04" db="EMBL/GenBank/DDBJ databases">
        <authorList>
            <person name="Vijverberg K."/>
            <person name="Xiong W."/>
            <person name="Schranz E."/>
        </authorList>
    </citation>
    <scope>NUCLEOTIDE SEQUENCE</scope>
</reference>
<sequence>MSNGDLVSFSLCHGLVELCDGLPTFVKGWKEEFFFVYTSSFPGLMRESIGLLAQNYVKWADPEEVTLGIVGVSPVWNGLGKKLVETMAGREVTLLDRLHKKRLIDSYVVVKEVIILDSPSL</sequence>
<dbReference type="Proteomes" id="UP001177003">
    <property type="component" value="Chromosome 0"/>
</dbReference>
<protein>
    <submittedName>
        <fullName evidence="1">Uncharacterized protein</fullName>
    </submittedName>
</protein>